<dbReference type="WBParaSite" id="nRc.2.0.1.t22512-RA">
    <property type="protein sequence ID" value="nRc.2.0.1.t22512-RA"/>
    <property type="gene ID" value="nRc.2.0.1.g22512"/>
</dbReference>
<protein>
    <submittedName>
        <fullName evidence="2">Uncharacterized protein</fullName>
    </submittedName>
</protein>
<proteinExistence type="predicted"/>
<accession>A0A915J8N3</accession>
<organism evidence="1 2">
    <name type="scientific">Romanomermis culicivorax</name>
    <name type="common">Nematode worm</name>
    <dbReference type="NCBI Taxonomy" id="13658"/>
    <lineage>
        <taxon>Eukaryota</taxon>
        <taxon>Metazoa</taxon>
        <taxon>Ecdysozoa</taxon>
        <taxon>Nematoda</taxon>
        <taxon>Enoplea</taxon>
        <taxon>Dorylaimia</taxon>
        <taxon>Mermithida</taxon>
        <taxon>Mermithoidea</taxon>
        <taxon>Mermithidae</taxon>
        <taxon>Romanomermis</taxon>
    </lineage>
</organism>
<evidence type="ECO:0000313" key="1">
    <source>
        <dbReference type="Proteomes" id="UP000887565"/>
    </source>
</evidence>
<name>A0A915J8N3_ROMCU</name>
<sequence length="163" mass="18881">MPRHFPFTVHEPRFHSVQHMSYCNCPSLAGFFDAPHLFAPFQCTIYEGFGEDVEKFGRQTVLKVGCVFHARLVNFLVQRFQVVQTFYHFVDEKPDTGGVIFVGGINAFFENRLWSVYFEMADAEKTKKSAQIGMIKNWQMQSRLQKPLRLAKSSFDVLLFSVL</sequence>
<reference evidence="2" key="1">
    <citation type="submission" date="2022-11" db="UniProtKB">
        <authorList>
            <consortium name="WormBaseParasite"/>
        </authorList>
    </citation>
    <scope>IDENTIFICATION</scope>
</reference>
<evidence type="ECO:0000313" key="2">
    <source>
        <dbReference type="WBParaSite" id="nRc.2.0.1.t22512-RA"/>
    </source>
</evidence>
<dbReference type="Proteomes" id="UP000887565">
    <property type="component" value="Unplaced"/>
</dbReference>
<dbReference type="AlphaFoldDB" id="A0A915J8N3"/>
<keyword evidence="1" id="KW-1185">Reference proteome</keyword>